<name>A0A543KFG4_9RHOB</name>
<evidence type="ECO:0000313" key="3">
    <source>
        <dbReference type="Proteomes" id="UP000320582"/>
    </source>
</evidence>
<dbReference type="AlphaFoldDB" id="A0A543KFG4"/>
<dbReference type="OrthoDB" id="4129403at2"/>
<proteinExistence type="predicted"/>
<protein>
    <submittedName>
        <fullName evidence="2">Uncharacterized protein DUF4760</fullName>
    </submittedName>
</protein>
<evidence type="ECO:0000256" key="1">
    <source>
        <dbReference type="SAM" id="Phobius"/>
    </source>
</evidence>
<keyword evidence="1" id="KW-1133">Transmembrane helix</keyword>
<dbReference type="EMBL" id="VFPT01000001">
    <property type="protein sequence ID" value="TQM93767.1"/>
    <property type="molecule type" value="Genomic_DNA"/>
</dbReference>
<dbReference type="RefSeq" id="WP_142081960.1">
    <property type="nucleotide sequence ID" value="NZ_VFPT01000001.1"/>
</dbReference>
<dbReference type="Proteomes" id="UP000320582">
    <property type="component" value="Unassembled WGS sequence"/>
</dbReference>
<comment type="caution">
    <text evidence="2">The sequence shown here is derived from an EMBL/GenBank/DDBJ whole genome shotgun (WGS) entry which is preliminary data.</text>
</comment>
<organism evidence="2 3">
    <name type="scientific">Roseinatronobacter monicus</name>
    <dbReference type="NCBI Taxonomy" id="393481"/>
    <lineage>
        <taxon>Bacteria</taxon>
        <taxon>Pseudomonadati</taxon>
        <taxon>Pseudomonadota</taxon>
        <taxon>Alphaproteobacteria</taxon>
        <taxon>Rhodobacterales</taxon>
        <taxon>Paracoccaceae</taxon>
        <taxon>Roseinatronobacter</taxon>
    </lineage>
</organism>
<dbReference type="Pfam" id="PF15956">
    <property type="entry name" value="DUF4760"/>
    <property type="match status" value="1"/>
</dbReference>
<sequence length="165" mass="19324">MDMMDFSVSDVIQVLVLLVLVFQAFLINKTLRADHERRKKQSTFEFINSVSDRYKNALNDFNKRHGMDKMVDISDYTEEDILIIRSYLSEMERICAGVNAGVFDYDILRRMMSGGLMKNHNRFSQYIAQAQSRRATLYSEFDTVVARLRQDESPTEHRRGDIQHS</sequence>
<accession>A0A543KFG4</accession>
<keyword evidence="3" id="KW-1185">Reference proteome</keyword>
<keyword evidence="1" id="KW-0472">Membrane</keyword>
<dbReference type="InterPro" id="IPR031876">
    <property type="entry name" value="DUF4760"/>
</dbReference>
<keyword evidence="1" id="KW-0812">Transmembrane</keyword>
<evidence type="ECO:0000313" key="2">
    <source>
        <dbReference type="EMBL" id="TQM93767.1"/>
    </source>
</evidence>
<reference evidence="2 3" key="1">
    <citation type="submission" date="2019-06" db="EMBL/GenBank/DDBJ databases">
        <title>Genomic Encyclopedia of Archaeal and Bacterial Type Strains, Phase II (KMG-II): from individual species to whole genera.</title>
        <authorList>
            <person name="Goeker M."/>
        </authorList>
    </citation>
    <scope>NUCLEOTIDE SEQUENCE [LARGE SCALE GENOMIC DNA]</scope>
    <source>
        <strain evidence="2 3">DSM 18423</strain>
    </source>
</reference>
<gene>
    <name evidence="2" type="ORF">BD293_2416</name>
</gene>
<feature type="transmembrane region" description="Helical" evidence="1">
    <location>
        <begin position="12"/>
        <end position="31"/>
    </location>
</feature>